<accession>A0A2K3PS86</accession>
<organism evidence="1 2">
    <name type="scientific">Tolypocladium capitatum</name>
    <dbReference type="NCBI Taxonomy" id="45235"/>
    <lineage>
        <taxon>Eukaryota</taxon>
        <taxon>Fungi</taxon>
        <taxon>Dikarya</taxon>
        <taxon>Ascomycota</taxon>
        <taxon>Pezizomycotina</taxon>
        <taxon>Sordariomycetes</taxon>
        <taxon>Hypocreomycetidae</taxon>
        <taxon>Hypocreales</taxon>
        <taxon>Ophiocordycipitaceae</taxon>
        <taxon>Tolypocladium</taxon>
    </lineage>
</organism>
<dbReference type="EMBL" id="NRSZ01001321">
    <property type="protein sequence ID" value="PNY18159.1"/>
    <property type="molecule type" value="Genomic_DNA"/>
</dbReference>
<dbReference type="STRING" id="45235.A0A2K3PS86"/>
<evidence type="ECO:0000313" key="2">
    <source>
        <dbReference type="Proteomes" id="UP000236621"/>
    </source>
</evidence>
<sequence length="172" mass="19525">MAPRLTSLFHSHLRTVYTRPNIYFYCRRLFHDGKADFVTVNADGSLITRNLDIFISDPHKAYIILDKDVGLAMTSAIAKQTGFSLATDPDKVPLTFYHSSRYFAHHTAPYPRIVIKQDLPHQNASNMSPATLWLWGASHWITLDGTSHHMFVESCSESHGRLKGVAELLKDR</sequence>
<reference evidence="1 2" key="1">
    <citation type="submission" date="2017-08" db="EMBL/GenBank/DDBJ databases">
        <title>Harnessing the power of phylogenomics to disentangle the directionality and signatures of interkingdom host jumping in the parasitic fungal genus Tolypocladium.</title>
        <authorList>
            <person name="Quandt C.A."/>
            <person name="Patterson W."/>
            <person name="Spatafora J.W."/>
        </authorList>
    </citation>
    <scope>NUCLEOTIDE SEQUENCE [LARGE SCALE GENOMIC DNA]</scope>
    <source>
        <strain evidence="1 2">CBS 113982</strain>
    </source>
</reference>
<proteinExistence type="predicted"/>
<gene>
    <name evidence="1" type="ORF">TCAP_07593</name>
</gene>
<dbReference type="Proteomes" id="UP000236621">
    <property type="component" value="Unassembled WGS sequence"/>
</dbReference>
<comment type="caution">
    <text evidence="1">The sequence shown here is derived from an EMBL/GenBank/DDBJ whole genome shotgun (WGS) entry which is preliminary data.</text>
</comment>
<dbReference type="AlphaFoldDB" id="A0A2K3PS86"/>
<protein>
    <submittedName>
        <fullName evidence="1">Uncharacterized protein</fullName>
    </submittedName>
</protein>
<dbReference type="OrthoDB" id="5330139at2759"/>
<keyword evidence="2" id="KW-1185">Reference proteome</keyword>
<evidence type="ECO:0000313" key="1">
    <source>
        <dbReference type="EMBL" id="PNY18159.1"/>
    </source>
</evidence>
<name>A0A2K3PS86_9HYPO</name>